<evidence type="ECO:0000313" key="2">
    <source>
        <dbReference type="Proteomes" id="UP000199706"/>
    </source>
</evidence>
<sequence length="61" mass="6912">MGKRNNELLWEQFQPAPEPDEENSGVALWDDDAWGNRNEADTHQKRLQAEAAGVGIGEWYA</sequence>
<accession>A0A1G7ZQI2</accession>
<evidence type="ECO:0000313" key="1">
    <source>
        <dbReference type="EMBL" id="SDH10964.1"/>
    </source>
</evidence>
<name>A0A1G7ZQI2_9BURK</name>
<dbReference type="EMBL" id="FNCJ01000007">
    <property type="protein sequence ID" value="SDH10964.1"/>
    <property type="molecule type" value="Genomic_DNA"/>
</dbReference>
<dbReference type="RefSeq" id="WP_090685780.1">
    <property type="nucleotide sequence ID" value="NZ_FNCJ01000007.1"/>
</dbReference>
<reference evidence="1 2" key="1">
    <citation type="submission" date="2016-10" db="EMBL/GenBank/DDBJ databases">
        <authorList>
            <person name="de Groot N.N."/>
        </authorList>
    </citation>
    <scope>NUCLEOTIDE SEQUENCE [LARGE SCALE GENOMIC DNA]</scope>
    <source>
        <strain evidence="1 2">LMG 2247</strain>
    </source>
</reference>
<dbReference type="Proteomes" id="UP000199706">
    <property type="component" value="Unassembled WGS sequence"/>
</dbReference>
<proteinExistence type="predicted"/>
<dbReference type="AlphaFoldDB" id="A0A1G7ZQI2"/>
<protein>
    <submittedName>
        <fullName evidence="1">Uncharacterized protein</fullName>
    </submittedName>
</protein>
<organism evidence="1 2">
    <name type="scientific">Paraburkholderia phenazinium</name>
    <dbReference type="NCBI Taxonomy" id="60549"/>
    <lineage>
        <taxon>Bacteria</taxon>
        <taxon>Pseudomonadati</taxon>
        <taxon>Pseudomonadota</taxon>
        <taxon>Betaproteobacteria</taxon>
        <taxon>Burkholderiales</taxon>
        <taxon>Burkholderiaceae</taxon>
        <taxon>Paraburkholderia</taxon>
    </lineage>
</organism>
<dbReference type="OrthoDB" id="9876123at2"/>
<gene>
    <name evidence="1" type="ORF">SAMN05216466_107133</name>
</gene>